<reference evidence="2" key="2">
    <citation type="submission" date="2014-06" db="EMBL/GenBank/DDBJ databases">
        <title>Draft genome sequence of Clostridium ramosum(DSM 1402).</title>
        <authorList>
            <person name="Sudarsanam P."/>
            <person name="Ley R."/>
            <person name="Guruge J."/>
            <person name="Turnbaugh P.J."/>
            <person name="Mahowald M."/>
            <person name="Liep D."/>
            <person name="Gordon J."/>
        </authorList>
    </citation>
    <scope>NUCLEOTIDE SEQUENCE</scope>
    <source>
        <strain evidence="2">DSM 1402</strain>
    </source>
</reference>
<name>B0N8K0_9FIRM</name>
<protein>
    <submittedName>
        <fullName evidence="2">Phage protein F-like protein</fullName>
    </submittedName>
</protein>
<evidence type="ECO:0000313" key="2">
    <source>
        <dbReference type="EMBL" id="EDS18138.1"/>
    </source>
</evidence>
<organism evidence="2 3">
    <name type="scientific">Thomasclavelia ramosa DSM 1402</name>
    <dbReference type="NCBI Taxonomy" id="445974"/>
    <lineage>
        <taxon>Bacteria</taxon>
        <taxon>Bacillati</taxon>
        <taxon>Bacillota</taxon>
        <taxon>Erysipelotrichia</taxon>
        <taxon>Erysipelotrichales</taxon>
        <taxon>Coprobacillaceae</taxon>
        <taxon>Thomasclavelia</taxon>
    </lineage>
</organism>
<dbReference type="HOGENOM" id="CLU_017434_5_2_9"/>
<dbReference type="RefSeq" id="WP_003539118.1">
    <property type="nucleotide sequence ID" value="NZ_CAXTKX010000020.1"/>
</dbReference>
<comment type="caution">
    <text evidence="2">The sequence shown here is derived from an EMBL/GenBank/DDBJ whole genome shotgun (WGS) entry which is preliminary data.</text>
</comment>
<dbReference type="EMBL" id="ABFX02000008">
    <property type="protein sequence ID" value="EDS18138.1"/>
    <property type="molecule type" value="Genomic_DNA"/>
</dbReference>
<dbReference type="Pfam" id="PF04233">
    <property type="entry name" value="Phage_Mu_F"/>
    <property type="match status" value="1"/>
</dbReference>
<dbReference type="AlphaFoldDB" id="B0N8K0"/>
<proteinExistence type="predicted"/>
<dbReference type="Proteomes" id="UP000005798">
    <property type="component" value="Unassembled WGS sequence"/>
</dbReference>
<accession>B0N8K0</accession>
<dbReference type="InterPro" id="IPR006528">
    <property type="entry name" value="Phage_head_morphogenesis_dom"/>
</dbReference>
<evidence type="ECO:0000313" key="3">
    <source>
        <dbReference type="Proteomes" id="UP000005798"/>
    </source>
</evidence>
<dbReference type="eggNOG" id="COG2369">
    <property type="taxonomic scope" value="Bacteria"/>
</dbReference>
<feature type="domain" description="Phage head morphogenesis" evidence="1">
    <location>
        <begin position="194"/>
        <end position="298"/>
    </location>
</feature>
<evidence type="ECO:0000259" key="1">
    <source>
        <dbReference type="Pfam" id="PF04233"/>
    </source>
</evidence>
<sequence length="501" mass="58432">MSNYWRNRQAEHIQRAMEIAEASSQELAKLYQKSCYYFNEQIQGVFDKYRKKHSLSEAEAKALLNDLTDPTSYDQMLKRLKAGAKGEERKELLKELEAPAYRYRINKLQDSQKNLDVMMREVYKREKEVNTLTYIDVAYDSYFNSIYNLHERTSIAFSFENIDPEVTDKLLNSKWSGKNYSERIWDNTQNLADSVKEEMLMGVLTGKSEKQMADTIVEKFAVGAYNSRRLICTESDFISNALDMEAYREADIEMVRFCAVHDMKTSPICQTHDHSTIPLDKAVQGVNVPPLHPNCRSSTEPVINKAIEAKMKRRVRDPVTGKDKIVSANQNYQKWLRNQQKEYGKDTVEIFRKKVLNAKKDREQFNRYKSVIGGIELPETFAKFQDLKYNDGKDWKDLKLLYKATNNGWILHKHLDYVWQGEQGFIPTGAALMNTHIIAGKGSDKTLRAAKRLSEKYGGNIDNWSKKVAKVTSDKYIFDVHWYEHDKHQYEPKVKLRKDRD</sequence>
<reference evidence="2" key="1">
    <citation type="submission" date="2007-11" db="EMBL/GenBank/DDBJ databases">
        <authorList>
            <person name="Fulton L."/>
            <person name="Clifton S."/>
            <person name="Fulton B."/>
            <person name="Xu J."/>
            <person name="Minx P."/>
            <person name="Pepin K.H."/>
            <person name="Johnson M."/>
            <person name="Thiruvilangam P."/>
            <person name="Bhonagiri V."/>
            <person name="Nash W.E."/>
            <person name="Mardis E.R."/>
            <person name="Wilson R.K."/>
        </authorList>
    </citation>
    <scope>NUCLEOTIDE SEQUENCE [LARGE SCALE GENOMIC DNA]</scope>
    <source>
        <strain evidence="2">DSM 1402</strain>
    </source>
</reference>
<dbReference type="NCBIfam" id="TIGR01641">
    <property type="entry name" value="phageSPP1_gp7"/>
    <property type="match status" value="1"/>
</dbReference>
<keyword evidence="3" id="KW-1185">Reference proteome</keyword>
<gene>
    <name evidence="2" type="ORF">CLORAM_02934</name>
</gene>